<feature type="transmembrane region" description="Helical" evidence="7">
    <location>
        <begin position="256"/>
        <end position="275"/>
    </location>
</feature>
<sequence length="1160" mass="127034">MCSASIRKIAYTAPQNTDVGFWYGICEGSGDGFGSGVRVAGRQRIDRVRRQYNQWVANQTLEDYALRFTAKSARRWSAARVANTALGAISFLALEAIGGTITLNYGASNAIAAILVVSVIIFLCGLPIAYYAAKCGTDIDLLTRGAGFGYIGSTITSLIYASFTFIFFAFEAVILAAALELCFGIPRPLGYLISAIVIIPLVTHGITLISRFQLWTQPIWIVLHVLPFLAIAWANPHSFTEWRTFAGEHGDPNGHLDLLLFGTAASVVFSLVAQIGEQVDFLRFLPRDRRTSRTSWWIALLSAGPGWIVFGALKLLVGSFLAYFALSHGVGLEQAAEPANMYLEAFRYVLSQPDLALALTGTFVILSQVKINVTNAYAGSIAWSNFFSRLTHSHPGRVVWLVFNVVVALLLMEIGVYKALEQTLALYSNVAIAWVGALVADLVINKPLGLRPPQIEFKRAHLYDINPVGVGAMTIATIASISAFYGVFGPTAKALSAFVALAAAFVSAPLIAWATGGKYYIARKPKRGWQNVEAIQCCICEHSFEPEDMASCPAYAGPICSLCCSLDARCHDLCKPHARAGAQVSEALGKMLPETIHTRINSQFGQYIGVFAVSAGLVGLVLGLVYLQTSATVHADALLADVLWKVFFSLIIIIGVVAWLFVLAQQSRRAAEEETRRQTTLLIQEIDAHKRTDAELQRAKEVAESANLAKSRYVVGLSHELRSPLNAISGYAQLLEQDNSLQARPRDQVRVVRRSADHLSGLIDGILDISKIEAGRLYLSRDEVRLNDFLDQLVGMFRLQAAAKGIDFMFKRPAILPVVVYADEKRLRQILINLLSNAIKFTQTGSVKFVVHYRSPVAEFEVVDTGPGIRQDDLERIFAPFERGALGVAQPQTGTGLGLTISRLLAGVMGGDIKVTSTVGTGATFRVKLLLSEVTNPRRDAPVEAPIYGYLGPRKTILITDDDPTHRDLLREVLAPLGFILLSAPDGPGCLALVQHCRPDLFLLDISMAGMDGWTVAETLRANGHHTARILMVSASALEAHGAPLAQPFHDGYLMKPIDIPRLLETIRQLLKLDWQYDAEQAPAPLWKPESGSRPPGKYVEELIDLGRLGYVRAIQLKLDEIGTELPEHADFVTHMRALLDRFDLDQYMATLKTLHSYDH</sequence>
<dbReference type="InterPro" id="IPR036890">
    <property type="entry name" value="HATPase_C_sf"/>
</dbReference>
<evidence type="ECO:0000256" key="1">
    <source>
        <dbReference type="ARBA" id="ARBA00000085"/>
    </source>
</evidence>
<feature type="transmembrane region" description="Helical" evidence="7">
    <location>
        <begin position="191"/>
        <end position="212"/>
    </location>
</feature>
<evidence type="ECO:0000256" key="3">
    <source>
        <dbReference type="ARBA" id="ARBA00022553"/>
    </source>
</evidence>
<dbReference type="CDD" id="cd00082">
    <property type="entry name" value="HisKA"/>
    <property type="match status" value="1"/>
</dbReference>
<feature type="transmembrane region" description="Helical" evidence="7">
    <location>
        <begin position="398"/>
        <end position="420"/>
    </location>
</feature>
<reference evidence="10 11" key="1">
    <citation type="submission" date="2019-06" db="EMBL/GenBank/DDBJ databases">
        <title>Genomic Encyclopedia of Type Strains, Phase IV (KMG-V): Genome sequencing to study the core and pangenomes of soil and plant-associated prokaryotes.</title>
        <authorList>
            <person name="Whitman W."/>
        </authorList>
    </citation>
    <scope>NUCLEOTIDE SEQUENCE [LARGE SCALE GENOMIC DNA]</scope>
    <source>
        <strain evidence="10 11">BR 510</strain>
    </source>
</reference>
<accession>A0A560CZ54</accession>
<evidence type="ECO:0000259" key="8">
    <source>
        <dbReference type="PROSITE" id="PS50109"/>
    </source>
</evidence>
<keyword evidence="7" id="KW-0472">Membrane</keyword>
<feature type="transmembrane region" description="Helical" evidence="7">
    <location>
        <begin position="426"/>
        <end position="444"/>
    </location>
</feature>
<keyword evidence="3 6" id="KW-0597">Phosphoprotein</keyword>
<dbReference type="SUPFAM" id="SSF55874">
    <property type="entry name" value="ATPase domain of HSP90 chaperone/DNA topoisomerase II/histidine kinase"/>
    <property type="match status" value="1"/>
</dbReference>
<dbReference type="SMART" id="SM00448">
    <property type="entry name" value="REC"/>
    <property type="match status" value="1"/>
</dbReference>
<dbReference type="EMBL" id="VITK01000017">
    <property type="protein sequence ID" value="TWA90132.1"/>
    <property type="molecule type" value="Genomic_DNA"/>
</dbReference>
<dbReference type="PROSITE" id="PS50110">
    <property type="entry name" value="RESPONSE_REGULATORY"/>
    <property type="match status" value="1"/>
</dbReference>
<feature type="transmembrane region" description="Helical" evidence="7">
    <location>
        <begin position="494"/>
        <end position="516"/>
    </location>
</feature>
<dbReference type="InterPro" id="IPR005467">
    <property type="entry name" value="His_kinase_dom"/>
</dbReference>
<dbReference type="SMART" id="SM00387">
    <property type="entry name" value="HATPase_c"/>
    <property type="match status" value="1"/>
</dbReference>
<keyword evidence="11" id="KW-1185">Reference proteome</keyword>
<evidence type="ECO:0000313" key="11">
    <source>
        <dbReference type="Proteomes" id="UP000319949"/>
    </source>
</evidence>
<dbReference type="InterPro" id="IPR011006">
    <property type="entry name" value="CheY-like_superfamily"/>
</dbReference>
<dbReference type="InterPro" id="IPR004358">
    <property type="entry name" value="Sig_transdc_His_kin-like_C"/>
</dbReference>
<dbReference type="PROSITE" id="PS50109">
    <property type="entry name" value="HIS_KIN"/>
    <property type="match status" value="1"/>
</dbReference>
<keyword evidence="7" id="KW-0812">Transmembrane</keyword>
<dbReference type="SUPFAM" id="SSF47384">
    <property type="entry name" value="Homodimeric domain of signal transducing histidine kinase"/>
    <property type="match status" value="1"/>
</dbReference>
<feature type="domain" description="Response regulatory" evidence="9">
    <location>
        <begin position="956"/>
        <end position="1071"/>
    </location>
</feature>
<feature type="transmembrane region" description="Helical" evidence="7">
    <location>
        <begin position="111"/>
        <end position="133"/>
    </location>
</feature>
<dbReference type="InterPro" id="IPR001789">
    <property type="entry name" value="Sig_transdc_resp-reg_receiver"/>
</dbReference>
<dbReference type="Proteomes" id="UP000319949">
    <property type="component" value="Unassembled WGS sequence"/>
</dbReference>
<feature type="transmembrane region" description="Helical" evidence="7">
    <location>
        <begin position="81"/>
        <end position="105"/>
    </location>
</feature>
<keyword evidence="4" id="KW-0808">Transferase</keyword>
<feature type="modified residue" description="4-aspartylphosphate" evidence="6">
    <location>
        <position position="1005"/>
    </location>
</feature>
<dbReference type="STRING" id="1803665.GCA_001641335_02547"/>
<protein>
    <recommendedName>
        <fullName evidence="2">histidine kinase</fullName>
        <ecNumber evidence="2">2.7.13.3</ecNumber>
    </recommendedName>
</protein>
<evidence type="ECO:0000256" key="4">
    <source>
        <dbReference type="ARBA" id="ARBA00022679"/>
    </source>
</evidence>
<feature type="transmembrane region" description="Helical" evidence="7">
    <location>
        <begin position="642"/>
        <end position="664"/>
    </location>
</feature>
<dbReference type="Gene3D" id="3.30.565.10">
    <property type="entry name" value="Histidine kinase-like ATPase, C-terminal domain"/>
    <property type="match status" value="1"/>
</dbReference>
<dbReference type="SUPFAM" id="SSF52172">
    <property type="entry name" value="CheY-like"/>
    <property type="match status" value="1"/>
</dbReference>
<dbReference type="InterPro" id="IPR003661">
    <property type="entry name" value="HisK_dim/P_dom"/>
</dbReference>
<feature type="transmembrane region" description="Helical" evidence="7">
    <location>
        <begin position="219"/>
        <end position="236"/>
    </location>
</feature>
<proteinExistence type="predicted"/>
<dbReference type="Gene3D" id="3.40.50.2300">
    <property type="match status" value="1"/>
</dbReference>
<dbReference type="PANTHER" id="PTHR43047">
    <property type="entry name" value="TWO-COMPONENT HISTIDINE PROTEIN KINASE"/>
    <property type="match status" value="1"/>
</dbReference>
<name>A0A560CZ54_9BRAD</name>
<dbReference type="AlphaFoldDB" id="A0A560CZ54"/>
<dbReference type="SMART" id="SM00388">
    <property type="entry name" value="HisKA"/>
    <property type="match status" value="1"/>
</dbReference>
<feature type="transmembrane region" description="Helical" evidence="7">
    <location>
        <begin position="465"/>
        <end position="488"/>
    </location>
</feature>
<evidence type="ECO:0000256" key="7">
    <source>
        <dbReference type="SAM" id="Phobius"/>
    </source>
</evidence>
<dbReference type="Pfam" id="PF00512">
    <property type="entry name" value="HisKA"/>
    <property type="match status" value="1"/>
</dbReference>
<keyword evidence="7" id="KW-1133">Transmembrane helix</keyword>
<dbReference type="Pfam" id="PF02518">
    <property type="entry name" value="HATPase_c"/>
    <property type="match status" value="1"/>
</dbReference>
<evidence type="ECO:0000259" key="9">
    <source>
        <dbReference type="PROSITE" id="PS50110"/>
    </source>
</evidence>
<gene>
    <name evidence="10" type="ORF">FBZ96_11729</name>
</gene>
<dbReference type="Pfam" id="PF00072">
    <property type="entry name" value="Response_reg"/>
    <property type="match status" value="1"/>
</dbReference>
<keyword evidence="5 10" id="KW-0418">Kinase</keyword>
<evidence type="ECO:0000256" key="5">
    <source>
        <dbReference type="ARBA" id="ARBA00022777"/>
    </source>
</evidence>
<evidence type="ECO:0000256" key="2">
    <source>
        <dbReference type="ARBA" id="ARBA00012438"/>
    </source>
</evidence>
<comment type="catalytic activity">
    <reaction evidence="1">
        <text>ATP + protein L-histidine = ADP + protein N-phospho-L-histidine.</text>
        <dbReference type="EC" id="2.7.13.3"/>
    </reaction>
</comment>
<evidence type="ECO:0000256" key="6">
    <source>
        <dbReference type="PROSITE-ProRule" id="PRU00169"/>
    </source>
</evidence>
<feature type="transmembrane region" description="Helical" evidence="7">
    <location>
        <begin position="607"/>
        <end position="627"/>
    </location>
</feature>
<feature type="transmembrane region" description="Helical" evidence="7">
    <location>
        <begin position="154"/>
        <end position="179"/>
    </location>
</feature>
<dbReference type="EC" id="2.7.13.3" evidence="2"/>
<dbReference type="GO" id="GO:0000155">
    <property type="term" value="F:phosphorelay sensor kinase activity"/>
    <property type="evidence" value="ECO:0007669"/>
    <property type="project" value="InterPro"/>
</dbReference>
<dbReference type="PRINTS" id="PR00344">
    <property type="entry name" value="BCTRLSENSOR"/>
</dbReference>
<dbReference type="CDD" id="cd16922">
    <property type="entry name" value="HATPase_EvgS-ArcB-TorS-like"/>
    <property type="match status" value="1"/>
</dbReference>
<dbReference type="InterPro" id="IPR036097">
    <property type="entry name" value="HisK_dim/P_sf"/>
</dbReference>
<organism evidence="10 11">
    <name type="scientific">Bradyrhizobium stylosanthis</name>
    <dbReference type="NCBI Taxonomy" id="1803665"/>
    <lineage>
        <taxon>Bacteria</taxon>
        <taxon>Pseudomonadati</taxon>
        <taxon>Pseudomonadota</taxon>
        <taxon>Alphaproteobacteria</taxon>
        <taxon>Hyphomicrobiales</taxon>
        <taxon>Nitrobacteraceae</taxon>
        <taxon>Bradyrhizobium</taxon>
    </lineage>
</organism>
<dbReference type="Gene3D" id="1.10.4160.10">
    <property type="entry name" value="Hydantoin permease"/>
    <property type="match status" value="1"/>
</dbReference>
<dbReference type="Gene3D" id="1.10.287.130">
    <property type="match status" value="1"/>
</dbReference>
<feature type="domain" description="Histidine kinase" evidence="8">
    <location>
        <begin position="716"/>
        <end position="933"/>
    </location>
</feature>
<evidence type="ECO:0000313" key="10">
    <source>
        <dbReference type="EMBL" id="TWA90132.1"/>
    </source>
</evidence>
<feature type="transmembrane region" description="Helical" evidence="7">
    <location>
        <begin position="296"/>
        <end position="325"/>
    </location>
</feature>
<dbReference type="InterPro" id="IPR003594">
    <property type="entry name" value="HATPase_dom"/>
</dbReference>
<comment type="caution">
    <text evidence="10">The sequence shown here is derived from an EMBL/GenBank/DDBJ whole genome shotgun (WGS) entry which is preliminary data.</text>
</comment>